<feature type="compositionally biased region" description="Basic and acidic residues" evidence="1">
    <location>
        <begin position="189"/>
        <end position="201"/>
    </location>
</feature>
<keyword evidence="2" id="KW-0472">Membrane</keyword>
<evidence type="ECO:0000313" key="3">
    <source>
        <dbReference type="EMBL" id="RZT93871.1"/>
    </source>
</evidence>
<feature type="compositionally biased region" description="Low complexity" evidence="1">
    <location>
        <begin position="125"/>
        <end position="136"/>
    </location>
</feature>
<feature type="region of interest" description="Disordered" evidence="1">
    <location>
        <begin position="357"/>
        <end position="379"/>
    </location>
</feature>
<feature type="compositionally biased region" description="Low complexity" evidence="1">
    <location>
        <begin position="202"/>
        <end position="226"/>
    </location>
</feature>
<proteinExistence type="predicted"/>
<evidence type="ECO:0000256" key="1">
    <source>
        <dbReference type="SAM" id="MobiDB-lite"/>
    </source>
</evidence>
<organism evidence="3 4">
    <name type="scientific">Rivibacter subsaxonicus</name>
    <dbReference type="NCBI Taxonomy" id="457575"/>
    <lineage>
        <taxon>Bacteria</taxon>
        <taxon>Pseudomonadati</taxon>
        <taxon>Pseudomonadota</taxon>
        <taxon>Betaproteobacteria</taxon>
        <taxon>Burkholderiales</taxon>
        <taxon>Rivibacter</taxon>
    </lineage>
</organism>
<evidence type="ECO:0000313" key="4">
    <source>
        <dbReference type="Proteomes" id="UP000293671"/>
    </source>
</evidence>
<feature type="compositionally biased region" description="Low complexity" evidence="1">
    <location>
        <begin position="152"/>
        <end position="180"/>
    </location>
</feature>
<evidence type="ECO:0008006" key="5">
    <source>
        <dbReference type="Google" id="ProtNLM"/>
    </source>
</evidence>
<keyword evidence="2" id="KW-0812">Transmembrane</keyword>
<dbReference type="EMBL" id="SHKP01000008">
    <property type="protein sequence ID" value="RZT93871.1"/>
    <property type="molecule type" value="Genomic_DNA"/>
</dbReference>
<keyword evidence="2" id="KW-1133">Transmembrane helix</keyword>
<name>A0A4Q7VAS0_9BURK</name>
<feature type="transmembrane region" description="Helical" evidence="2">
    <location>
        <begin position="275"/>
        <end position="294"/>
    </location>
</feature>
<keyword evidence="4" id="KW-1185">Reference proteome</keyword>
<sequence>MPSQATLGQPLDLSIPIRLDDSETLSTECISADIHFGDNRQQPGVVSLALEPALPGASERVLRVLTNTRIDEPYVTVELALGCQSKVARRFTLFADPPLFTPPVGATAGVASRATGPNEAARAVAPAAVAPAQPAVRRARRAAASDDRGTLAATGGVPAAPAAAGARPGSRTAAAAPSGPRLQLTPLDRSARPAPRQERESSLAAEAAASAEAEARQVAEAASAAEQARKDRTRVEQLEASLQRLRAETAQTQQTMRGLQAQVQSAEAARFSNPLVFMLLFLIGMLLLGLVWLWRLRIQDRAAAAWLGDATRERERSTEVDTAEAIAFAPASLPTAALEAAEAPAVRSAATRAGEFDAETTQVLPRSSPPVATLQSSEPARRAVSAEELIDLEQQAEFFIVLGQEEAAIDLLMGHLRSTSGTSPLPYLKLLELYRKRGNRREYERVRERFNMRFSAYAPDWELDLNDGRALEDYPSVIGRLQALWPTPSRALEVLQLTLARPEGEPQASESFELPAYRELMLLYSVARELAEGEPIDTRSGVDLLLPIGDELEPISLEWREPVVERLTATAAVPAQPGAQQALHVDLPLDLPLPSAVEAAAAPVAFRSTTIEELGDDDQPSEAGRTR</sequence>
<reference evidence="3 4" key="1">
    <citation type="submission" date="2019-02" db="EMBL/GenBank/DDBJ databases">
        <title>Genomic Encyclopedia of Type Strains, Phase IV (KMG-IV): sequencing the most valuable type-strain genomes for metagenomic binning, comparative biology and taxonomic classification.</title>
        <authorList>
            <person name="Goeker M."/>
        </authorList>
    </citation>
    <scope>NUCLEOTIDE SEQUENCE [LARGE SCALE GENOMIC DNA]</scope>
    <source>
        <strain evidence="3 4">DSM 19570</strain>
    </source>
</reference>
<dbReference type="Proteomes" id="UP000293671">
    <property type="component" value="Unassembled WGS sequence"/>
</dbReference>
<protein>
    <recommendedName>
        <fullName evidence="5">Tfp pilus assembly protein FimV</fullName>
    </recommendedName>
</protein>
<gene>
    <name evidence="3" type="ORF">EV670_3428</name>
</gene>
<accession>A0A4Q7VAS0</accession>
<comment type="caution">
    <text evidence="3">The sequence shown here is derived from an EMBL/GenBank/DDBJ whole genome shotgun (WGS) entry which is preliminary data.</text>
</comment>
<evidence type="ECO:0000256" key="2">
    <source>
        <dbReference type="SAM" id="Phobius"/>
    </source>
</evidence>
<dbReference type="AlphaFoldDB" id="A0A4Q7VAS0"/>
<feature type="region of interest" description="Disordered" evidence="1">
    <location>
        <begin position="125"/>
        <end position="232"/>
    </location>
</feature>